<gene>
    <name evidence="1" type="ORF">GBZ48_35785</name>
</gene>
<comment type="caution">
    <text evidence="1">The sequence shown here is derived from an EMBL/GenBank/DDBJ whole genome shotgun (WGS) entry which is preliminary data.</text>
</comment>
<protein>
    <recommendedName>
        <fullName evidence="3">Autotransporter-associated beta strand repeat-containing protein</fullName>
    </recommendedName>
</protein>
<evidence type="ECO:0000313" key="1">
    <source>
        <dbReference type="EMBL" id="NUB04553.1"/>
    </source>
</evidence>
<organism evidence="1 2">
    <name type="scientific">Azospirillum melinis</name>
    <dbReference type="NCBI Taxonomy" id="328839"/>
    <lineage>
        <taxon>Bacteria</taxon>
        <taxon>Pseudomonadati</taxon>
        <taxon>Pseudomonadota</taxon>
        <taxon>Alphaproteobacteria</taxon>
        <taxon>Rhodospirillales</taxon>
        <taxon>Azospirillaceae</taxon>
        <taxon>Azospirillum</taxon>
    </lineage>
</organism>
<feature type="non-terminal residue" evidence="1">
    <location>
        <position position="473"/>
    </location>
</feature>
<dbReference type="EMBL" id="WHOS01000137">
    <property type="protein sequence ID" value="NUB04553.1"/>
    <property type="molecule type" value="Genomic_DNA"/>
</dbReference>
<dbReference type="Proteomes" id="UP000605086">
    <property type="component" value="Unassembled WGS sequence"/>
</dbReference>
<evidence type="ECO:0008006" key="3">
    <source>
        <dbReference type="Google" id="ProtNLM"/>
    </source>
</evidence>
<evidence type="ECO:0000313" key="2">
    <source>
        <dbReference type="Proteomes" id="UP000605086"/>
    </source>
</evidence>
<accession>A0ABX2KRY5</accession>
<keyword evidence="2" id="KW-1185">Reference proteome</keyword>
<sequence length="473" mass="46859">MSPSPSPLESIRQSLMSGGRLPAIVAAPIALGVSLAGSAASAETLSTVQNQTFEPTGSSILITSTGGVVDSGTGNVYTDQTTGVWVKSAGGWTLTNQGTIRISVDTNFYQADGIYGQTYGTVINSGLIDVQKTYDGILFANSSGSLRSVVENTGTIIGNWVGIESAHALNLTNGSASNGAALIKNVRSATALMQTDYAAVMVSALTTPSFVTNYGTIIGTTDALSVTGVSTIVNYGTIAAGNGYSAIKTYGFGAGSLITLKDGSAVVGGIQAGGANQVLRLEGSGSLSGSVSGLTSLTMSGTEWTLGGASSATTTNLQAGTLRVNGSLTTGLQLSSGTTLAGTGTVVGNLTTPSGTTLSPGGSSTPGTLTVTGNYTQDSGSTLAIRTTSSTASKLAVTGTATMGGALSVTSTGSGYGASTTYTILTTTGALSGAFTSVTNSDATLTPTATFDTANKEIKLTLTEVTSPPPPPP</sequence>
<proteinExistence type="predicted"/>
<name>A0ABX2KRY5_9PROT</name>
<dbReference type="SUPFAM" id="SSF51126">
    <property type="entry name" value="Pectin lyase-like"/>
    <property type="match status" value="1"/>
</dbReference>
<reference evidence="1 2" key="1">
    <citation type="submission" date="2019-10" db="EMBL/GenBank/DDBJ databases">
        <title>Genome sequence of Azospirillum melinis.</title>
        <authorList>
            <person name="Ambrosini A."/>
            <person name="Sant'Anna F.H."/>
            <person name="Cassan F.D."/>
            <person name="Souza E.M."/>
            <person name="Passaglia L.M.P."/>
        </authorList>
    </citation>
    <scope>NUCLEOTIDE SEQUENCE [LARGE SCALE GENOMIC DNA]</scope>
    <source>
        <strain evidence="1 2">TMCY0552</strain>
    </source>
</reference>
<dbReference type="InterPro" id="IPR011050">
    <property type="entry name" value="Pectin_lyase_fold/virulence"/>
</dbReference>